<protein>
    <submittedName>
        <fullName evidence="1">Bacterial transferase hexapeptide repeat protein</fullName>
    </submittedName>
</protein>
<dbReference type="eggNOG" id="COG0663">
    <property type="taxonomic scope" value="Bacteria"/>
</dbReference>
<dbReference type="STRING" id="706434.HMPREF9429_01760"/>
<name>E2ZE58_9FIRM</name>
<dbReference type="AlphaFoldDB" id="E2ZE58"/>
<dbReference type="GO" id="GO:0016740">
    <property type="term" value="F:transferase activity"/>
    <property type="evidence" value="ECO:0007669"/>
    <property type="project" value="UniProtKB-KW"/>
</dbReference>
<dbReference type="RefSeq" id="WP_006943167.1">
    <property type="nucleotide sequence ID" value="NZ_GL538212.1"/>
</dbReference>
<dbReference type="Proteomes" id="UP000003195">
    <property type="component" value="Unassembled WGS sequence"/>
</dbReference>
<evidence type="ECO:0000313" key="2">
    <source>
        <dbReference type="Proteomes" id="UP000003195"/>
    </source>
</evidence>
<dbReference type="PANTHER" id="PTHR13061">
    <property type="entry name" value="DYNACTIN SUBUNIT P25"/>
    <property type="match status" value="1"/>
</dbReference>
<dbReference type="Pfam" id="PF00132">
    <property type="entry name" value="Hexapep"/>
    <property type="match status" value="1"/>
</dbReference>
<sequence>MAHIHTLGNKTPHIHETAMIAPTAVIIGDVTIDEGVSIWPNVVIRGDIAPIHVGAYTNIQDNSTLHADIDTPLTIEPYVLIGHNCMVHGSRVGECTLIGMCSCVMGWTEVGKECIVGAYSLVTQGKKIPDRSLAFGNPAKVIRSTNDEDVAGTKHGVTEYYELSRQYTDWKV</sequence>
<evidence type="ECO:0000313" key="1">
    <source>
        <dbReference type="EMBL" id="EFQ03438.1"/>
    </source>
</evidence>
<reference evidence="1 2" key="1">
    <citation type="submission" date="2010-08" db="EMBL/GenBank/DDBJ databases">
        <authorList>
            <person name="Weinstock G."/>
            <person name="Sodergren E."/>
            <person name="Clifton S."/>
            <person name="Fulton L."/>
            <person name="Fulton B."/>
            <person name="Courtney L."/>
            <person name="Fronick C."/>
            <person name="Harrison M."/>
            <person name="Strong C."/>
            <person name="Farmer C."/>
            <person name="Delahaunty K."/>
            <person name="Markovic C."/>
            <person name="Hall O."/>
            <person name="Minx P."/>
            <person name="Tomlinson C."/>
            <person name="Mitreva M."/>
            <person name="Hou S."/>
            <person name="Chen J."/>
            <person name="Wollam A."/>
            <person name="Pepin K.H."/>
            <person name="Johnson M."/>
            <person name="Bhonagiri V."/>
            <person name="Zhang X."/>
            <person name="Suruliraj S."/>
            <person name="Warren W."/>
            <person name="Chinwalla A."/>
            <person name="Mardis E.R."/>
            <person name="Wilson R.K."/>
        </authorList>
    </citation>
    <scope>NUCLEOTIDE SEQUENCE [LARGE SCALE GENOMIC DNA]</scope>
    <source>
        <strain evidence="1 2">F0359</strain>
    </source>
</reference>
<dbReference type="InterPro" id="IPR011004">
    <property type="entry name" value="Trimer_LpxA-like_sf"/>
</dbReference>
<gene>
    <name evidence="1" type="ORF">HMPREF9429_01760</name>
</gene>
<keyword evidence="2" id="KW-1185">Reference proteome</keyword>
<proteinExistence type="predicted"/>
<keyword evidence="1" id="KW-0808">Transferase</keyword>
<dbReference type="Gene3D" id="2.160.10.10">
    <property type="entry name" value="Hexapeptide repeat proteins"/>
    <property type="match status" value="1"/>
</dbReference>
<dbReference type="InterPro" id="IPR047324">
    <property type="entry name" value="LbH_gamma_CA-like"/>
</dbReference>
<dbReference type="InterPro" id="IPR050484">
    <property type="entry name" value="Transf_Hexapept/Carb_Anhydrase"/>
</dbReference>
<dbReference type="CDD" id="cd04645">
    <property type="entry name" value="LbH_gamma_CA_like"/>
    <property type="match status" value="1"/>
</dbReference>
<dbReference type="OrthoDB" id="9803036at2"/>
<dbReference type="PANTHER" id="PTHR13061:SF29">
    <property type="entry name" value="GAMMA CARBONIC ANHYDRASE-LIKE 1, MITOCHONDRIAL-RELATED"/>
    <property type="match status" value="1"/>
</dbReference>
<dbReference type="EMBL" id="AECS01000043">
    <property type="protein sequence ID" value="EFQ03438.1"/>
    <property type="molecule type" value="Genomic_DNA"/>
</dbReference>
<accession>E2ZE58</accession>
<dbReference type="InterPro" id="IPR001451">
    <property type="entry name" value="Hexapep"/>
</dbReference>
<dbReference type="HOGENOM" id="CLU_064827_4_1_9"/>
<comment type="caution">
    <text evidence="1">The sequence shown here is derived from an EMBL/GenBank/DDBJ whole genome shotgun (WGS) entry which is preliminary data.</text>
</comment>
<dbReference type="SUPFAM" id="SSF51161">
    <property type="entry name" value="Trimeric LpxA-like enzymes"/>
    <property type="match status" value="1"/>
</dbReference>
<organism evidence="1 2">
    <name type="scientific">Megasphaera micronuciformis F0359</name>
    <dbReference type="NCBI Taxonomy" id="706434"/>
    <lineage>
        <taxon>Bacteria</taxon>
        <taxon>Bacillati</taxon>
        <taxon>Bacillota</taxon>
        <taxon>Negativicutes</taxon>
        <taxon>Veillonellales</taxon>
        <taxon>Veillonellaceae</taxon>
        <taxon>Megasphaera</taxon>
    </lineage>
</organism>